<dbReference type="SUPFAM" id="SSF56281">
    <property type="entry name" value="Metallo-hydrolase/oxidoreductase"/>
    <property type="match status" value="1"/>
</dbReference>
<dbReference type="Pfam" id="PF00753">
    <property type="entry name" value="Lactamase_B"/>
    <property type="match status" value="2"/>
</dbReference>
<dbReference type="InterPro" id="IPR036388">
    <property type="entry name" value="WH-like_DNA-bd_sf"/>
</dbReference>
<dbReference type="CDD" id="cd16278">
    <property type="entry name" value="metallo-hydrolase-like_MBL-fold"/>
    <property type="match status" value="1"/>
</dbReference>
<evidence type="ECO:0000259" key="1">
    <source>
        <dbReference type="SMART" id="SM00849"/>
    </source>
</evidence>
<dbReference type="Proteomes" id="UP000066480">
    <property type="component" value="Chromosome"/>
</dbReference>
<feature type="domain" description="Metallo-beta-lactamase" evidence="1">
    <location>
        <begin position="32"/>
        <end position="191"/>
    </location>
</feature>
<dbReference type="SMART" id="SM00849">
    <property type="entry name" value="Lactamase_B"/>
    <property type="match status" value="1"/>
</dbReference>
<sequence>MADEKQAWLGGRVSERAECVLCPNPGPMTLDGTNTWVLSEPGHDEVVVVDPGPLDEEHLAAVLALVAERDARVGLTLLTHNHFDHAESADRWAELTGAPVRGAGIGEPFADDERIVVGDLDIRAILTPGHTRDSVSFVLPSDRVLLTGDMVLGRGTSVVAYPDGDVSSYLTSLDRMIALAGDEVDAIAPGHGPVLPDAEAVLTYYREHRLARLEQVRAALADGAADADDVAQAVVEQVYADVDRAVWPAAKLTVQAQLEYLHAS</sequence>
<evidence type="ECO:0000313" key="3">
    <source>
        <dbReference type="Proteomes" id="UP000066480"/>
    </source>
</evidence>
<gene>
    <name evidence="2" type="ORF">VV02_23635</name>
</gene>
<dbReference type="InterPro" id="IPR036866">
    <property type="entry name" value="RibonucZ/Hydroxyglut_hydro"/>
</dbReference>
<dbReference type="InterPro" id="IPR050662">
    <property type="entry name" value="Sec-metab_biosynth-thioest"/>
</dbReference>
<dbReference type="EMBL" id="CP011112">
    <property type="protein sequence ID" value="AKU18148.1"/>
    <property type="molecule type" value="Genomic_DNA"/>
</dbReference>
<dbReference type="PATRIC" id="fig|571913.6.peg.4787"/>
<organism evidence="2 3">
    <name type="scientific">Luteipulveratus mongoliensis</name>
    <dbReference type="NCBI Taxonomy" id="571913"/>
    <lineage>
        <taxon>Bacteria</taxon>
        <taxon>Bacillati</taxon>
        <taxon>Actinomycetota</taxon>
        <taxon>Actinomycetes</taxon>
        <taxon>Micrococcales</taxon>
        <taxon>Dermacoccaceae</taxon>
        <taxon>Luteipulveratus</taxon>
    </lineage>
</organism>
<dbReference type="InterPro" id="IPR001279">
    <property type="entry name" value="Metallo-B-lactamas"/>
</dbReference>
<name>A0A0K1JNH1_9MICO</name>
<dbReference type="AlphaFoldDB" id="A0A0K1JNH1"/>
<dbReference type="InterPro" id="IPR041516">
    <property type="entry name" value="LACTB2_WH"/>
</dbReference>
<dbReference type="Gene3D" id="1.10.10.10">
    <property type="entry name" value="Winged helix-like DNA-binding domain superfamily/Winged helix DNA-binding domain"/>
    <property type="match status" value="1"/>
</dbReference>
<protein>
    <submittedName>
        <fullName evidence="2">Beta-lactamase</fullName>
    </submittedName>
</protein>
<dbReference type="Gene3D" id="3.60.15.10">
    <property type="entry name" value="Ribonuclease Z/Hydroxyacylglutathione hydrolase-like"/>
    <property type="match status" value="1"/>
</dbReference>
<reference evidence="2 3" key="1">
    <citation type="submission" date="2015-03" db="EMBL/GenBank/DDBJ databases">
        <title>Luteipulveratus halotolerans sp. nov., a novel actinobacterium (Dermacoccaceae) from Sarawak, Malaysia.</title>
        <authorList>
            <person name="Juboi H."/>
            <person name="Basik A."/>
            <person name="Shamsul S.S."/>
            <person name="Arnold P."/>
            <person name="Schmitt E.K."/>
            <person name="Sanglier J.-J."/>
            <person name="Yeo T."/>
        </authorList>
    </citation>
    <scope>NUCLEOTIDE SEQUENCE [LARGE SCALE GENOMIC DNA]</scope>
    <source>
        <strain evidence="2 3">MN07-A0370</strain>
    </source>
</reference>
<dbReference type="STRING" id="571913.VV02_23635"/>
<dbReference type="Pfam" id="PF17778">
    <property type="entry name" value="WHD_BLACT"/>
    <property type="match status" value="1"/>
</dbReference>
<proteinExistence type="predicted"/>
<accession>A0A0K1JNH1</accession>
<keyword evidence="3" id="KW-1185">Reference proteome</keyword>
<dbReference type="PANTHER" id="PTHR23131:SF0">
    <property type="entry name" value="ENDORIBONUCLEASE LACTB2"/>
    <property type="match status" value="1"/>
</dbReference>
<dbReference type="RefSeq" id="WP_052595612.1">
    <property type="nucleotide sequence ID" value="NZ_CP011112.1"/>
</dbReference>
<dbReference type="PANTHER" id="PTHR23131">
    <property type="entry name" value="ENDORIBONUCLEASE LACTB2"/>
    <property type="match status" value="1"/>
</dbReference>
<dbReference type="KEGG" id="lmoi:VV02_23635"/>
<evidence type="ECO:0000313" key="2">
    <source>
        <dbReference type="EMBL" id="AKU18148.1"/>
    </source>
</evidence>